<dbReference type="InterPro" id="IPR001054">
    <property type="entry name" value="A/G_cyclase"/>
</dbReference>
<reference evidence="5 6" key="1">
    <citation type="submission" date="2019-03" db="EMBL/GenBank/DDBJ databases">
        <title>Thermus tengchongensis species for the arsenic transformation mechanism.</title>
        <authorList>
            <person name="Yuan G.C."/>
        </authorList>
    </citation>
    <scope>NUCLEOTIDE SEQUENCE [LARGE SCALE GENOMIC DNA]</scope>
    <source>
        <strain evidence="5 6">15W</strain>
    </source>
</reference>
<comment type="caution">
    <text evidence="5">The sequence shown here is derived from an EMBL/GenBank/DDBJ whole genome shotgun (WGS) entry which is preliminary data.</text>
</comment>
<dbReference type="GO" id="GO:0009190">
    <property type="term" value="P:cyclic nucleotide biosynthetic process"/>
    <property type="evidence" value="ECO:0007669"/>
    <property type="project" value="InterPro"/>
</dbReference>
<organism evidence="5 6">
    <name type="scientific">Thermus tengchongensis</name>
    <dbReference type="NCBI Taxonomy" id="1214928"/>
    <lineage>
        <taxon>Bacteria</taxon>
        <taxon>Thermotogati</taxon>
        <taxon>Deinococcota</taxon>
        <taxon>Deinococci</taxon>
        <taxon>Thermales</taxon>
        <taxon>Thermaceae</taxon>
        <taxon>Thermus</taxon>
    </lineage>
</organism>
<evidence type="ECO:0000256" key="3">
    <source>
        <dbReference type="PROSITE-ProRule" id="PRU00339"/>
    </source>
</evidence>
<dbReference type="PROSITE" id="PS50005">
    <property type="entry name" value="TPR"/>
    <property type="match status" value="1"/>
</dbReference>
<dbReference type="InterPro" id="IPR041664">
    <property type="entry name" value="AAA_16"/>
</dbReference>
<dbReference type="GO" id="GO:0035556">
    <property type="term" value="P:intracellular signal transduction"/>
    <property type="evidence" value="ECO:0007669"/>
    <property type="project" value="InterPro"/>
</dbReference>
<protein>
    <submittedName>
        <fullName evidence="5">Adenylate/guanylate cyclase domain-containing protein</fullName>
    </submittedName>
</protein>
<dbReference type="SUPFAM" id="SSF52540">
    <property type="entry name" value="P-loop containing nucleoside triphosphate hydrolases"/>
    <property type="match status" value="1"/>
</dbReference>
<dbReference type="InterPro" id="IPR027417">
    <property type="entry name" value="P-loop_NTPase"/>
</dbReference>
<keyword evidence="1" id="KW-0547">Nucleotide-binding</keyword>
<dbReference type="SMART" id="SM00028">
    <property type="entry name" value="TPR"/>
    <property type="match status" value="1"/>
</dbReference>
<accession>A0A4Y9FBN3</accession>
<dbReference type="InterPro" id="IPR019734">
    <property type="entry name" value="TPR_rpt"/>
</dbReference>
<dbReference type="CDD" id="cd07302">
    <property type="entry name" value="CHD"/>
    <property type="match status" value="1"/>
</dbReference>
<dbReference type="SUPFAM" id="SSF55073">
    <property type="entry name" value="Nucleotide cyclase"/>
    <property type="match status" value="1"/>
</dbReference>
<dbReference type="Gene3D" id="1.25.40.10">
    <property type="entry name" value="Tetratricopeptide repeat domain"/>
    <property type="match status" value="1"/>
</dbReference>
<sequence>MRCECGQKNPPEARFCMACGRALGALLPEERRYVSVLFYDLVDSSQHFQSGLQAAYHHLQEALEEAARVARAKGGFVHRFLGDGILVLFGAPRARGKEPWRALEAALEMVRTSRLPARAGVASGEVLWAPLGSGQAGEPTAVGPAVVLAERLSKLASPGEVLTEPQTLALAPGVEAEGLGFREAKGLGAVEVSRVKAVRVELDPEGETLLRLLRETFHRPPARLNLVGPPGSGKSLLLEKFLENPPYPVVVLERMGPETPLRTTLRQAVERTFGQMKAFLALAELSPELSLALRYSLGLEARPPWDRPTLEKAILEAWKEVLHRLPHPLLLVAKNLHAPDRTLRELLKHSFPHLMLLVESRKPLFSPTLEARGLKAPPLLALQPALDALPPAERQALLILGVMEEALASLPEEERHEEHLRELLGEMAGTFSAQRLEEEGLTQGGRPLSEVVQAARALVPEEQARAWHRVAARFYREKGAIWPMALHLRRAMQEREAAQAFRLLAQEAWRQGQPERAIPLYQKALEAAPPSWREALGKELQDAQASLGLAEDAPGGPRSQDPILQASREAQNPLALLPLLPGLKPYPLEEAQARLQAAAALWRAFQPRQALEVLSEFHPLVPASLRLHGQSLRAGLLMDLGRYLEAESLLPGEPHPPPAYRKADLEAKTRYHATRLRLLLETGRLGQALEEGERAYREAPHPWLAAALLSAWTLKGRFREDLFQEALRHPDGKGLGILALAHHRWQRNLDPTPLLKEALRESRRLSNPYVYHLALTSLALYLWPKAPRKAKALSQHLLYQTHRTGFAVHLEVARLLRAQLLLEEGEKVEHLLGFTPSVPLTRAWQAVLAGENPGENLGGYGILGRWVRELWRRRGAGWMRHRR</sequence>
<dbReference type="GO" id="GO:0005737">
    <property type="term" value="C:cytoplasm"/>
    <property type="evidence" value="ECO:0007669"/>
    <property type="project" value="TreeGrafter"/>
</dbReference>
<dbReference type="Gene3D" id="3.30.70.1230">
    <property type="entry name" value="Nucleotide cyclase"/>
    <property type="match status" value="1"/>
</dbReference>
<gene>
    <name evidence="5" type="ORF">E0687_05205</name>
</gene>
<evidence type="ECO:0000256" key="1">
    <source>
        <dbReference type="ARBA" id="ARBA00022741"/>
    </source>
</evidence>
<dbReference type="InterPro" id="IPR029787">
    <property type="entry name" value="Nucleotide_cyclase"/>
</dbReference>
<evidence type="ECO:0000259" key="4">
    <source>
        <dbReference type="PROSITE" id="PS50125"/>
    </source>
</evidence>
<dbReference type="PROSITE" id="PS50125">
    <property type="entry name" value="GUANYLATE_CYCLASE_2"/>
    <property type="match status" value="1"/>
</dbReference>
<evidence type="ECO:0000313" key="6">
    <source>
        <dbReference type="Proteomes" id="UP000297668"/>
    </source>
</evidence>
<dbReference type="PANTHER" id="PTHR16305">
    <property type="entry name" value="TESTICULAR SOLUBLE ADENYLYL CYCLASE"/>
    <property type="match status" value="1"/>
</dbReference>
<feature type="repeat" description="TPR" evidence="3">
    <location>
        <begin position="498"/>
        <end position="531"/>
    </location>
</feature>
<dbReference type="AlphaFoldDB" id="A0A4Y9FBN3"/>
<dbReference type="GO" id="GO:0005524">
    <property type="term" value="F:ATP binding"/>
    <property type="evidence" value="ECO:0007669"/>
    <property type="project" value="UniProtKB-KW"/>
</dbReference>
<dbReference type="EMBL" id="SJZF01000007">
    <property type="protein sequence ID" value="TFU26614.1"/>
    <property type="molecule type" value="Genomic_DNA"/>
</dbReference>
<evidence type="ECO:0000313" key="5">
    <source>
        <dbReference type="EMBL" id="TFU26614.1"/>
    </source>
</evidence>
<keyword evidence="2" id="KW-0067">ATP-binding</keyword>
<dbReference type="SUPFAM" id="SSF48452">
    <property type="entry name" value="TPR-like"/>
    <property type="match status" value="1"/>
</dbReference>
<dbReference type="PANTHER" id="PTHR16305:SF28">
    <property type="entry name" value="GUANYLATE CYCLASE DOMAIN-CONTAINING PROTEIN"/>
    <property type="match status" value="1"/>
</dbReference>
<name>A0A4Y9FBN3_9DEIN</name>
<proteinExistence type="predicted"/>
<evidence type="ECO:0000256" key="2">
    <source>
        <dbReference type="ARBA" id="ARBA00022840"/>
    </source>
</evidence>
<dbReference type="Pfam" id="PF13191">
    <property type="entry name" value="AAA_16"/>
    <property type="match status" value="1"/>
</dbReference>
<dbReference type="Proteomes" id="UP000297668">
    <property type="component" value="Unassembled WGS sequence"/>
</dbReference>
<dbReference type="RefSeq" id="WP_038043004.1">
    <property type="nucleotide sequence ID" value="NZ_SJZF01000007.1"/>
</dbReference>
<dbReference type="GO" id="GO:0004016">
    <property type="term" value="F:adenylate cyclase activity"/>
    <property type="evidence" value="ECO:0007669"/>
    <property type="project" value="TreeGrafter"/>
</dbReference>
<keyword evidence="3" id="KW-0802">TPR repeat</keyword>
<dbReference type="InterPro" id="IPR011990">
    <property type="entry name" value="TPR-like_helical_dom_sf"/>
</dbReference>
<feature type="domain" description="Guanylate cyclase" evidence="4">
    <location>
        <begin position="35"/>
        <end position="153"/>
    </location>
</feature>